<dbReference type="Gene3D" id="2.70.170.10">
    <property type="entry name" value="Neurotransmitter-gated ion-channel ligand-binding domain"/>
    <property type="match status" value="2"/>
</dbReference>
<dbReference type="Proteomes" id="UP001164746">
    <property type="component" value="Chromosome 12"/>
</dbReference>
<keyword evidence="10" id="KW-1185">Reference proteome</keyword>
<feature type="domain" description="Neurotransmitter-gated ion-channel transmembrane" evidence="8">
    <location>
        <begin position="223"/>
        <end position="319"/>
    </location>
</feature>
<feature type="chain" id="PRO_5046604937" evidence="6">
    <location>
        <begin position="27"/>
        <end position="395"/>
    </location>
</feature>
<evidence type="ECO:0000313" key="9">
    <source>
        <dbReference type="EMBL" id="WAR22373.1"/>
    </source>
</evidence>
<feature type="transmembrane region" description="Helical" evidence="5">
    <location>
        <begin position="248"/>
        <end position="265"/>
    </location>
</feature>
<feature type="transmembrane region" description="Helical" evidence="5">
    <location>
        <begin position="368"/>
        <end position="392"/>
    </location>
</feature>
<evidence type="ECO:0000256" key="4">
    <source>
        <dbReference type="ARBA" id="ARBA00023136"/>
    </source>
</evidence>
<dbReference type="InterPro" id="IPR038050">
    <property type="entry name" value="Neuro_actylchol_rec"/>
</dbReference>
<evidence type="ECO:0000256" key="6">
    <source>
        <dbReference type="SAM" id="SignalP"/>
    </source>
</evidence>
<dbReference type="InterPro" id="IPR006029">
    <property type="entry name" value="Neurotrans-gated_channel_TM"/>
</dbReference>
<evidence type="ECO:0000313" key="10">
    <source>
        <dbReference type="Proteomes" id="UP001164746"/>
    </source>
</evidence>
<evidence type="ECO:0000256" key="1">
    <source>
        <dbReference type="ARBA" id="ARBA00004141"/>
    </source>
</evidence>
<comment type="subcellular location">
    <subcellularLocation>
        <location evidence="1">Membrane</location>
        <topology evidence="1">Multi-pass membrane protein</topology>
    </subcellularLocation>
</comment>
<dbReference type="InterPro" id="IPR036719">
    <property type="entry name" value="Neuro-gated_channel_TM_sf"/>
</dbReference>
<dbReference type="SUPFAM" id="SSF63712">
    <property type="entry name" value="Nicotinic receptor ligand binding domain-like"/>
    <property type="match status" value="1"/>
</dbReference>
<accession>A0ABY7FNV4</accession>
<sequence length="395" mass="44999">MKQMKCPQLFLFVVSFCFLGVRFTWAQSSADVVALKTQLFTTNSYNTKVRPVTDSDTTTTVTLDYALVGINSFNDADQKLTTTGFLTIKWTDEMLTWTPADYNNIQSLLIPQNDVWQPDVHITHEGAVTWSPYEVFDTSCTVQIVHFPFDRQICDIRFITWMTHQTEVNLNLGTQGFYTSNFEKNGKWDVESMTSYTETSGGKSVVGFRLTLNRRSSFYVLFLILPAILLSILNAFVFVLPAGSGEKVGYSLAVFLSYALFYTILSESLPKNSDEVSTVAAYLFFMMFLSTFATIITIVELRVYNKTTRGRLPMGVLKFVRCILHQKCMCCEKTEDFQEDYLEGDWTRVIGPWLACDWKDFIDALDFVLFWVFLIGTIFVTALTLICASSHVTLI</sequence>
<dbReference type="InterPro" id="IPR036734">
    <property type="entry name" value="Neur_chan_lig-bd_sf"/>
</dbReference>
<keyword evidence="6" id="KW-0732">Signal</keyword>
<dbReference type="InterPro" id="IPR006202">
    <property type="entry name" value="Neur_chan_lig-bd"/>
</dbReference>
<dbReference type="InterPro" id="IPR018000">
    <property type="entry name" value="Neurotransmitter_ion_chnl_CS"/>
</dbReference>
<keyword evidence="4 5" id="KW-0472">Membrane</keyword>
<dbReference type="InterPro" id="IPR006201">
    <property type="entry name" value="Neur_channel"/>
</dbReference>
<protein>
    <submittedName>
        <fullName evidence="9">ACHB-like protein</fullName>
    </submittedName>
</protein>
<dbReference type="Gene3D" id="1.20.58.390">
    <property type="entry name" value="Neurotransmitter-gated ion-channel transmembrane domain"/>
    <property type="match status" value="1"/>
</dbReference>
<evidence type="ECO:0000259" key="8">
    <source>
        <dbReference type="Pfam" id="PF02932"/>
    </source>
</evidence>
<feature type="signal peptide" evidence="6">
    <location>
        <begin position="1"/>
        <end position="26"/>
    </location>
</feature>
<dbReference type="Pfam" id="PF02931">
    <property type="entry name" value="Neur_chan_LBD"/>
    <property type="match status" value="1"/>
</dbReference>
<dbReference type="PANTHER" id="PTHR18945">
    <property type="entry name" value="NEUROTRANSMITTER GATED ION CHANNEL"/>
    <property type="match status" value="1"/>
</dbReference>
<feature type="transmembrane region" description="Helical" evidence="5">
    <location>
        <begin position="218"/>
        <end position="241"/>
    </location>
</feature>
<feature type="domain" description="Neurotransmitter-gated ion-channel ligand-binding" evidence="7">
    <location>
        <begin position="37"/>
        <end position="123"/>
    </location>
</feature>
<reference evidence="9" key="1">
    <citation type="submission" date="2022-11" db="EMBL/GenBank/DDBJ databases">
        <title>Centuries of genome instability and evolution in soft-shell clam transmissible cancer (bioRxiv).</title>
        <authorList>
            <person name="Hart S.F.M."/>
            <person name="Yonemitsu M.A."/>
            <person name="Giersch R.M."/>
            <person name="Beal B.F."/>
            <person name="Arriagada G."/>
            <person name="Davis B.W."/>
            <person name="Ostrander E.A."/>
            <person name="Goff S.P."/>
            <person name="Metzger M.J."/>
        </authorList>
    </citation>
    <scope>NUCLEOTIDE SEQUENCE</scope>
    <source>
        <strain evidence="9">MELC-2E11</strain>
        <tissue evidence="9">Siphon/mantle</tissue>
    </source>
</reference>
<proteinExistence type="predicted"/>
<gene>
    <name evidence="9" type="ORF">MAR_016347</name>
</gene>
<dbReference type="CDD" id="cd19051">
    <property type="entry name" value="LGIC_TM_cation"/>
    <property type="match status" value="1"/>
</dbReference>
<name>A0ABY7FNV4_MYAAR</name>
<evidence type="ECO:0000256" key="3">
    <source>
        <dbReference type="ARBA" id="ARBA00022989"/>
    </source>
</evidence>
<dbReference type="EMBL" id="CP111023">
    <property type="protein sequence ID" value="WAR22373.1"/>
    <property type="molecule type" value="Genomic_DNA"/>
</dbReference>
<dbReference type="Pfam" id="PF02932">
    <property type="entry name" value="Neur_chan_memb"/>
    <property type="match status" value="1"/>
</dbReference>
<evidence type="ECO:0000259" key="7">
    <source>
        <dbReference type="Pfam" id="PF02931"/>
    </source>
</evidence>
<keyword evidence="3 5" id="KW-1133">Transmembrane helix</keyword>
<keyword evidence="2 5" id="KW-0812">Transmembrane</keyword>
<dbReference type="PROSITE" id="PS00236">
    <property type="entry name" value="NEUROTR_ION_CHANNEL"/>
    <property type="match status" value="1"/>
</dbReference>
<feature type="transmembrane region" description="Helical" evidence="5">
    <location>
        <begin position="280"/>
        <end position="304"/>
    </location>
</feature>
<dbReference type="SUPFAM" id="SSF90112">
    <property type="entry name" value="Neurotransmitter-gated ion-channel transmembrane pore"/>
    <property type="match status" value="1"/>
</dbReference>
<dbReference type="CDD" id="cd18989">
    <property type="entry name" value="LGIC_ECD_cation"/>
    <property type="match status" value="1"/>
</dbReference>
<evidence type="ECO:0000256" key="5">
    <source>
        <dbReference type="SAM" id="Phobius"/>
    </source>
</evidence>
<evidence type="ECO:0000256" key="2">
    <source>
        <dbReference type="ARBA" id="ARBA00022692"/>
    </source>
</evidence>
<organism evidence="9 10">
    <name type="scientific">Mya arenaria</name>
    <name type="common">Soft-shell clam</name>
    <dbReference type="NCBI Taxonomy" id="6604"/>
    <lineage>
        <taxon>Eukaryota</taxon>
        <taxon>Metazoa</taxon>
        <taxon>Spiralia</taxon>
        <taxon>Lophotrochozoa</taxon>
        <taxon>Mollusca</taxon>
        <taxon>Bivalvia</taxon>
        <taxon>Autobranchia</taxon>
        <taxon>Heteroconchia</taxon>
        <taxon>Euheterodonta</taxon>
        <taxon>Imparidentia</taxon>
        <taxon>Neoheterodontei</taxon>
        <taxon>Myida</taxon>
        <taxon>Myoidea</taxon>
        <taxon>Myidae</taxon>
        <taxon>Mya</taxon>
    </lineage>
</organism>